<feature type="transmembrane region" description="Helical" evidence="17">
    <location>
        <begin position="173"/>
        <end position="192"/>
    </location>
</feature>
<keyword evidence="8 17" id="KW-0812">Transmembrane</keyword>
<sequence length="391" mass="41755">MNTAVCRSRGMRGLPSGVDGWLLLDVLLLAGLGVVMVSSASLHLGGARGEPFAYLEKHLLALFLGVTGAFLALQVPSRWLERASPALYFLGIALLVLVLIPGVGKTVNGATRWVAVGGFNLQTSEFMKLFMIFYMAGYLVRRKVEVAHTLWGVVKPVMLVALAAMLLMAQPDFGTTAVLLATVMGMLFLGGAPLWQFGTLFLLVLLGGAALVVTSPYRLERVTSFLDPWSDPLDSGYQLSQALIAFGRGEWTGVGLGNGIQKQFYLPEAHTDFIMAVIGEEFGLVGTLAVILLFALLVWRAFSIGALAEAAGRRYAAHVAWGIGLWLGMQAFINIGVNVGLLPTKGLTLPFISYGSNSLIVSCVAVGVLLRIHWENCTGDESAGGGPWRAS</sequence>
<comment type="similarity">
    <text evidence="15 17">Belongs to the SEDS family. FtsW subfamily.</text>
</comment>
<dbReference type="PANTHER" id="PTHR30474:SF2">
    <property type="entry name" value="PEPTIDOGLYCAN GLYCOSYLTRANSFERASE FTSW-RELATED"/>
    <property type="match status" value="1"/>
</dbReference>
<evidence type="ECO:0000256" key="15">
    <source>
        <dbReference type="ARBA" id="ARBA00038053"/>
    </source>
</evidence>
<feature type="transmembrane region" description="Helical" evidence="17">
    <location>
        <begin position="146"/>
        <end position="167"/>
    </location>
</feature>
<keyword evidence="10 17" id="KW-0573">Peptidoglycan synthesis</keyword>
<keyword evidence="11 17" id="KW-1133">Transmembrane helix</keyword>
<organism evidence="18">
    <name type="scientific">Thiolapillus brandeum</name>
    <dbReference type="NCBI Taxonomy" id="1076588"/>
    <lineage>
        <taxon>Bacteria</taxon>
        <taxon>Pseudomonadati</taxon>
        <taxon>Pseudomonadota</taxon>
        <taxon>Gammaproteobacteria</taxon>
        <taxon>Chromatiales</taxon>
        <taxon>Sedimenticolaceae</taxon>
        <taxon>Thiolapillus</taxon>
    </lineage>
</organism>
<comment type="function">
    <text evidence="17">Peptidoglycan polymerase that is essential for cell division.</text>
</comment>
<dbReference type="InterPro" id="IPR001182">
    <property type="entry name" value="FtsW/RodA"/>
</dbReference>
<evidence type="ECO:0000313" key="18">
    <source>
        <dbReference type="EMBL" id="HHH12846.1"/>
    </source>
</evidence>
<dbReference type="InterPro" id="IPR013437">
    <property type="entry name" value="FtsW"/>
</dbReference>
<keyword evidence="4 17" id="KW-0997">Cell inner membrane</keyword>
<dbReference type="UniPathway" id="UPA00219"/>
<dbReference type="EC" id="2.4.99.28" evidence="17"/>
<dbReference type="GO" id="GO:0005886">
    <property type="term" value="C:plasma membrane"/>
    <property type="evidence" value="ECO:0007669"/>
    <property type="project" value="UniProtKB-SubCell"/>
</dbReference>
<gene>
    <name evidence="17 18" type="primary">ftsW</name>
    <name evidence="18" type="ORF">ENJ98_01285</name>
</gene>
<evidence type="ECO:0000256" key="1">
    <source>
        <dbReference type="ARBA" id="ARBA00004651"/>
    </source>
</evidence>
<keyword evidence="13 17" id="KW-0131">Cell cycle</keyword>
<feature type="transmembrane region" description="Helical" evidence="17">
    <location>
        <begin position="87"/>
        <end position="107"/>
    </location>
</feature>
<comment type="catalytic activity">
    <reaction evidence="16 17">
        <text>[GlcNAc-(1-&gt;4)-Mur2Ac(oyl-L-Ala-gamma-D-Glu-L-Lys-D-Ala-D-Ala)](n)-di-trans,octa-cis-undecaprenyl diphosphate + beta-D-GlcNAc-(1-&gt;4)-Mur2Ac(oyl-L-Ala-gamma-D-Glu-L-Lys-D-Ala-D-Ala)-di-trans,octa-cis-undecaprenyl diphosphate = [GlcNAc-(1-&gt;4)-Mur2Ac(oyl-L-Ala-gamma-D-Glu-L-Lys-D-Ala-D-Ala)](n+1)-di-trans,octa-cis-undecaprenyl diphosphate + di-trans,octa-cis-undecaprenyl diphosphate + H(+)</text>
        <dbReference type="Rhea" id="RHEA:23708"/>
        <dbReference type="Rhea" id="RHEA-COMP:9602"/>
        <dbReference type="Rhea" id="RHEA-COMP:9603"/>
        <dbReference type="ChEBI" id="CHEBI:15378"/>
        <dbReference type="ChEBI" id="CHEBI:58405"/>
        <dbReference type="ChEBI" id="CHEBI:60033"/>
        <dbReference type="ChEBI" id="CHEBI:78435"/>
        <dbReference type="EC" id="2.4.99.28"/>
    </reaction>
</comment>
<evidence type="ECO:0000256" key="13">
    <source>
        <dbReference type="ARBA" id="ARBA00023306"/>
    </source>
</evidence>
<protein>
    <recommendedName>
        <fullName evidence="17">Probable peptidoglycan glycosyltransferase FtsW</fullName>
        <shortName evidence="17">PGT</shortName>
        <ecNumber evidence="17">2.4.99.28</ecNumber>
    </recommendedName>
    <alternativeName>
        <fullName evidence="17">Cell division protein FtsW</fullName>
    </alternativeName>
    <alternativeName>
        <fullName evidence="17">Cell wall polymerase</fullName>
    </alternativeName>
    <alternativeName>
        <fullName evidence="17">Peptidoglycan polymerase</fullName>
        <shortName evidence="17">PG polymerase</shortName>
    </alternativeName>
</protein>
<evidence type="ECO:0000256" key="7">
    <source>
        <dbReference type="ARBA" id="ARBA00022679"/>
    </source>
</evidence>
<dbReference type="EMBL" id="DROM01000081">
    <property type="protein sequence ID" value="HHH12846.1"/>
    <property type="molecule type" value="Genomic_DNA"/>
</dbReference>
<feature type="transmembrane region" description="Helical" evidence="17">
    <location>
        <begin position="113"/>
        <end position="134"/>
    </location>
</feature>
<keyword evidence="14 17" id="KW-0961">Cell wall biogenesis/degradation</keyword>
<feature type="transmembrane region" description="Helical" evidence="17">
    <location>
        <begin position="315"/>
        <end position="339"/>
    </location>
</feature>
<dbReference type="GO" id="GO:0008360">
    <property type="term" value="P:regulation of cell shape"/>
    <property type="evidence" value="ECO:0007669"/>
    <property type="project" value="UniProtKB-KW"/>
</dbReference>
<dbReference type="NCBIfam" id="TIGR02614">
    <property type="entry name" value="ftsW"/>
    <property type="match status" value="1"/>
</dbReference>
<reference evidence="18" key="1">
    <citation type="journal article" date="2020" name="mSystems">
        <title>Genome- and Community-Level Interaction Insights into Carbon Utilization and Element Cycling Functions of Hydrothermarchaeota in Hydrothermal Sediment.</title>
        <authorList>
            <person name="Zhou Z."/>
            <person name="Liu Y."/>
            <person name="Xu W."/>
            <person name="Pan J."/>
            <person name="Luo Z.H."/>
            <person name="Li M."/>
        </authorList>
    </citation>
    <scope>NUCLEOTIDE SEQUENCE [LARGE SCALE GENOMIC DNA]</scope>
    <source>
        <strain evidence="18">HyVt-535</strain>
    </source>
</reference>
<keyword evidence="3 17" id="KW-1003">Cell membrane</keyword>
<name>A0A7C5N7A6_9GAMM</name>
<dbReference type="GO" id="GO:0071555">
    <property type="term" value="P:cell wall organization"/>
    <property type="evidence" value="ECO:0007669"/>
    <property type="project" value="UniProtKB-KW"/>
</dbReference>
<keyword evidence="12 17" id="KW-0472">Membrane</keyword>
<dbReference type="PANTHER" id="PTHR30474">
    <property type="entry name" value="CELL CYCLE PROTEIN"/>
    <property type="match status" value="1"/>
</dbReference>
<evidence type="ECO:0000256" key="16">
    <source>
        <dbReference type="ARBA" id="ARBA00049902"/>
    </source>
</evidence>
<dbReference type="GO" id="GO:0043093">
    <property type="term" value="P:FtsZ-dependent cytokinesis"/>
    <property type="evidence" value="ECO:0007669"/>
    <property type="project" value="UniProtKB-UniRule"/>
</dbReference>
<comment type="subcellular location">
    <subcellularLocation>
        <location evidence="17">Cell inner membrane</location>
        <topology evidence="17">Multi-pass membrane protein</topology>
    </subcellularLocation>
    <subcellularLocation>
        <location evidence="1">Cell membrane</location>
        <topology evidence="1">Multi-pass membrane protein</topology>
    </subcellularLocation>
    <text evidence="17">Localizes to the division septum.</text>
</comment>
<comment type="pathway">
    <text evidence="2 17">Cell wall biogenesis; peptidoglycan biosynthesis.</text>
</comment>
<dbReference type="AlphaFoldDB" id="A0A7C5N7A6"/>
<dbReference type="GO" id="GO:0015648">
    <property type="term" value="F:lipid-linked peptidoglycan transporter activity"/>
    <property type="evidence" value="ECO:0007669"/>
    <property type="project" value="TreeGrafter"/>
</dbReference>
<keyword evidence="9 17" id="KW-0133">Cell shape</keyword>
<dbReference type="HAMAP" id="MF_00913">
    <property type="entry name" value="PGT_FtsW_proteobact"/>
    <property type="match status" value="1"/>
</dbReference>
<evidence type="ECO:0000256" key="17">
    <source>
        <dbReference type="HAMAP-Rule" id="MF_00913"/>
    </source>
</evidence>
<evidence type="ECO:0000256" key="2">
    <source>
        <dbReference type="ARBA" id="ARBA00004752"/>
    </source>
</evidence>
<keyword evidence="5 17" id="KW-0132">Cell division</keyword>
<evidence type="ECO:0000256" key="3">
    <source>
        <dbReference type="ARBA" id="ARBA00022475"/>
    </source>
</evidence>
<feature type="transmembrane region" description="Helical" evidence="17">
    <location>
        <begin position="58"/>
        <end position="75"/>
    </location>
</feature>
<dbReference type="GO" id="GO:0008955">
    <property type="term" value="F:peptidoglycan glycosyltransferase activity"/>
    <property type="evidence" value="ECO:0007669"/>
    <property type="project" value="UniProtKB-UniRule"/>
</dbReference>
<accession>A0A7C5N7A6</accession>
<dbReference type="GO" id="GO:0032153">
    <property type="term" value="C:cell division site"/>
    <property type="evidence" value="ECO:0007669"/>
    <property type="project" value="UniProtKB-UniRule"/>
</dbReference>
<keyword evidence="6 17" id="KW-0328">Glycosyltransferase</keyword>
<proteinExistence type="inferred from homology"/>
<feature type="transmembrane region" description="Helical" evidence="17">
    <location>
        <begin position="351"/>
        <end position="370"/>
    </location>
</feature>
<dbReference type="Pfam" id="PF01098">
    <property type="entry name" value="FTSW_RODA_SPOVE"/>
    <property type="match status" value="1"/>
</dbReference>
<evidence type="ECO:0000256" key="9">
    <source>
        <dbReference type="ARBA" id="ARBA00022960"/>
    </source>
</evidence>
<dbReference type="Proteomes" id="UP000886100">
    <property type="component" value="Unassembled WGS sequence"/>
</dbReference>
<evidence type="ECO:0000256" key="10">
    <source>
        <dbReference type="ARBA" id="ARBA00022984"/>
    </source>
</evidence>
<evidence type="ECO:0000256" key="8">
    <source>
        <dbReference type="ARBA" id="ARBA00022692"/>
    </source>
</evidence>
<feature type="transmembrane region" description="Helical" evidence="17">
    <location>
        <begin position="199"/>
        <end position="219"/>
    </location>
</feature>
<evidence type="ECO:0000256" key="4">
    <source>
        <dbReference type="ARBA" id="ARBA00022519"/>
    </source>
</evidence>
<evidence type="ECO:0000256" key="6">
    <source>
        <dbReference type="ARBA" id="ARBA00022676"/>
    </source>
</evidence>
<evidence type="ECO:0000256" key="14">
    <source>
        <dbReference type="ARBA" id="ARBA00023316"/>
    </source>
</evidence>
<evidence type="ECO:0000256" key="11">
    <source>
        <dbReference type="ARBA" id="ARBA00022989"/>
    </source>
</evidence>
<evidence type="ECO:0000256" key="5">
    <source>
        <dbReference type="ARBA" id="ARBA00022618"/>
    </source>
</evidence>
<feature type="transmembrane region" description="Helical" evidence="17">
    <location>
        <begin position="21"/>
        <end position="46"/>
    </location>
</feature>
<comment type="caution">
    <text evidence="18">The sequence shown here is derived from an EMBL/GenBank/DDBJ whole genome shotgun (WGS) entry which is preliminary data.</text>
</comment>
<keyword evidence="7 17" id="KW-0808">Transferase</keyword>
<evidence type="ECO:0000256" key="12">
    <source>
        <dbReference type="ARBA" id="ARBA00023136"/>
    </source>
</evidence>
<dbReference type="GO" id="GO:0009252">
    <property type="term" value="P:peptidoglycan biosynthetic process"/>
    <property type="evidence" value="ECO:0007669"/>
    <property type="project" value="UniProtKB-UniRule"/>
</dbReference>
<feature type="transmembrane region" description="Helical" evidence="17">
    <location>
        <begin position="282"/>
        <end position="303"/>
    </location>
</feature>